<reference evidence="1 2" key="1">
    <citation type="submission" date="2015-06" db="EMBL/GenBank/DDBJ databases">
        <title>Survival trade-offs in plant roots during colonization by closely related pathogenic and mutualistic fungi.</title>
        <authorList>
            <person name="Hacquard S."/>
            <person name="Kracher B."/>
            <person name="Hiruma K."/>
            <person name="Weinman A."/>
            <person name="Muench P."/>
            <person name="Garrido Oter R."/>
            <person name="Ver Loren van Themaat E."/>
            <person name="Dallerey J.-F."/>
            <person name="Damm U."/>
            <person name="Henrissat B."/>
            <person name="Lespinet O."/>
            <person name="Thon M."/>
            <person name="Kemen E."/>
            <person name="McHardy A.C."/>
            <person name="Schulze-Lefert P."/>
            <person name="O'Connell R.J."/>
        </authorList>
    </citation>
    <scope>NUCLEOTIDE SEQUENCE [LARGE SCALE GENOMIC DNA]</scope>
    <source>
        <strain evidence="1 2">MAFF 238704</strain>
    </source>
</reference>
<proteinExistence type="predicted"/>
<dbReference type="AlphaFoldDB" id="A0A167D9H3"/>
<dbReference type="Proteomes" id="UP000076584">
    <property type="component" value="Unassembled WGS sequence"/>
</dbReference>
<dbReference type="Pfam" id="PF26639">
    <property type="entry name" value="Het-6_barrel"/>
    <property type="match status" value="1"/>
</dbReference>
<evidence type="ECO:0000313" key="1">
    <source>
        <dbReference type="EMBL" id="KZL83577.1"/>
    </source>
</evidence>
<dbReference type="EMBL" id="LFIW01001092">
    <property type="protein sequence ID" value="KZL83577.1"/>
    <property type="molecule type" value="Genomic_DNA"/>
</dbReference>
<name>A0A167D9H3_COLIC</name>
<keyword evidence="2" id="KW-1185">Reference proteome</keyword>
<evidence type="ECO:0000313" key="2">
    <source>
        <dbReference type="Proteomes" id="UP000076584"/>
    </source>
</evidence>
<sequence>MEKVCRQLAYACVSDSMSLKLLWSLVYLAPLKCRVRSWLPNIESVAKDRAGGILATQFSVQQYKDHNASGDTVLQAHLDDGGNMLRIRGRIVDRVQLLGSNNRRLGDARIVEKMLNGNVQLIRNNIQKMLRQRWQWLEECLAIAKTSSKTNVEEAFQNALLGDSLINKEVPQSLAVVRSELSTQIRLFKAMAYEKHHGSWLSAIIASMSLQSSHLLESMIMEKLHRRFGSTENGRIGWLPLFADEGDFICVFDGMELPYAIRPASDGRYLLIGESIILGLMRGEAMGLSGVVSETIVFQ</sequence>
<protein>
    <submittedName>
        <fullName evidence="1">Uncharacterized protein</fullName>
    </submittedName>
</protein>
<organism evidence="1 2">
    <name type="scientific">Colletotrichum incanum</name>
    <name type="common">Soybean anthracnose fungus</name>
    <dbReference type="NCBI Taxonomy" id="1573173"/>
    <lineage>
        <taxon>Eukaryota</taxon>
        <taxon>Fungi</taxon>
        <taxon>Dikarya</taxon>
        <taxon>Ascomycota</taxon>
        <taxon>Pezizomycotina</taxon>
        <taxon>Sordariomycetes</taxon>
        <taxon>Hypocreomycetidae</taxon>
        <taxon>Glomerellales</taxon>
        <taxon>Glomerellaceae</taxon>
        <taxon>Colletotrichum</taxon>
        <taxon>Colletotrichum spaethianum species complex</taxon>
    </lineage>
</organism>
<gene>
    <name evidence="1" type="ORF">CI238_13425</name>
</gene>
<comment type="caution">
    <text evidence="1">The sequence shown here is derived from an EMBL/GenBank/DDBJ whole genome shotgun (WGS) entry which is preliminary data.</text>
</comment>
<accession>A0A167D9H3</accession>